<gene>
    <name evidence="5" type="primary">trxB_1</name>
    <name evidence="5" type="ORF">Prum_021930</name>
</gene>
<evidence type="ECO:0000256" key="3">
    <source>
        <dbReference type="ARBA" id="ARBA00048132"/>
    </source>
</evidence>
<reference evidence="5 6" key="2">
    <citation type="submission" date="2020-03" db="EMBL/GenBank/DDBJ databases">
        <authorList>
            <person name="Ichikawa N."/>
            <person name="Kimura A."/>
            <person name="Kitahashi Y."/>
            <person name="Uohara A."/>
        </authorList>
    </citation>
    <scope>NUCLEOTIDE SEQUENCE [LARGE SCALE GENOMIC DNA]</scope>
    <source>
        <strain evidence="5 6">NBRC 108638</strain>
    </source>
</reference>
<dbReference type="SUPFAM" id="SSF51905">
    <property type="entry name" value="FAD/NAD(P)-binding domain"/>
    <property type="match status" value="1"/>
</dbReference>
<accession>A0A6V8L173</accession>
<dbReference type="PRINTS" id="PR00368">
    <property type="entry name" value="FADPNR"/>
</dbReference>
<keyword evidence="2" id="KW-0560">Oxidoreductase</keyword>
<dbReference type="RefSeq" id="WP_173075941.1">
    <property type="nucleotide sequence ID" value="NZ_BAABJB010000015.1"/>
</dbReference>
<keyword evidence="6" id="KW-1185">Reference proteome</keyword>
<dbReference type="Pfam" id="PF00027">
    <property type="entry name" value="cNMP_binding"/>
    <property type="match status" value="1"/>
</dbReference>
<dbReference type="AlphaFoldDB" id="A0A6V8L173"/>
<dbReference type="SUPFAM" id="SSF51206">
    <property type="entry name" value="cAMP-binding domain-like"/>
    <property type="match status" value="1"/>
</dbReference>
<dbReference type="PANTHER" id="PTHR48105">
    <property type="entry name" value="THIOREDOXIN REDUCTASE 1-RELATED-RELATED"/>
    <property type="match status" value="1"/>
</dbReference>
<name>A0A6V8L173_9ACTN</name>
<comment type="catalytic activity">
    <reaction evidence="3">
        <text>[thioredoxin]-dithiol + NADP(+) = [thioredoxin]-disulfide + NADPH + H(+)</text>
        <dbReference type="Rhea" id="RHEA:20345"/>
        <dbReference type="Rhea" id="RHEA-COMP:10698"/>
        <dbReference type="Rhea" id="RHEA-COMP:10700"/>
        <dbReference type="ChEBI" id="CHEBI:15378"/>
        <dbReference type="ChEBI" id="CHEBI:29950"/>
        <dbReference type="ChEBI" id="CHEBI:50058"/>
        <dbReference type="ChEBI" id="CHEBI:57783"/>
        <dbReference type="ChEBI" id="CHEBI:58349"/>
        <dbReference type="EC" id="1.8.1.9"/>
    </reaction>
</comment>
<dbReference type="Gene3D" id="3.50.50.60">
    <property type="entry name" value="FAD/NAD(P)-binding domain"/>
    <property type="match status" value="2"/>
</dbReference>
<dbReference type="SMART" id="SM00100">
    <property type="entry name" value="cNMP"/>
    <property type="match status" value="1"/>
</dbReference>
<dbReference type="GO" id="GO:0004791">
    <property type="term" value="F:thioredoxin-disulfide reductase (NADPH) activity"/>
    <property type="evidence" value="ECO:0007669"/>
    <property type="project" value="UniProtKB-EC"/>
</dbReference>
<dbReference type="InterPro" id="IPR000595">
    <property type="entry name" value="cNMP-bd_dom"/>
</dbReference>
<dbReference type="InterPro" id="IPR036188">
    <property type="entry name" value="FAD/NAD-bd_sf"/>
</dbReference>
<reference evidence="5 6" key="1">
    <citation type="submission" date="2020-03" db="EMBL/GenBank/DDBJ databases">
        <title>Whole genome shotgun sequence of Phytohabitans rumicis NBRC 108638.</title>
        <authorList>
            <person name="Komaki H."/>
            <person name="Tamura T."/>
        </authorList>
    </citation>
    <scope>NUCLEOTIDE SEQUENCE [LARGE SCALE GENOMIC DNA]</scope>
    <source>
        <strain evidence="5 6">NBRC 108638</strain>
    </source>
</reference>
<dbReference type="CDD" id="cd00038">
    <property type="entry name" value="CAP_ED"/>
    <property type="match status" value="1"/>
</dbReference>
<dbReference type="Proteomes" id="UP000482960">
    <property type="component" value="Unassembled WGS sequence"/>
</dbReference>
<evidence type="ECO:0000256" key="2">
    <source>
        <dbReference type="ARBA" id="ARBA00023002"/>
    </source>
</evidence>
<dbReference type="InterPro" id="IPR014710">
    <property type="entry name" value="RmlC-like_jellyroll"/>
</dbReference>
<proteinExistence type="predicted"/>
<dbReference type="InterPro" id="IPR023753">
    <property type="entry name" value="FAD/NAD-binding_dom"/>
</dbReference>
<evidence type="ECO:0000256" key="1">
    <source>
        <dbReference type="ARBA" id="ARBA00022630"/>
    </source>
</evidence>
<dbReference type="PROSITE" id="PS50042">
    <property type="entry name" value="CNMP_BINDING_3"/>
    <property type="match status" value="1"/>
</dbReference>
<dbReference type="InterPro" id="IPR018490">
    <property type="entry name" value="cNMP-bd_dom_sf"/>
</dbReference>
<protein>
    <submittedName>
        <fullName evidence="5">Thioredoxin reductase</fullName>
    </submittedName>
</protein>
<sequence>MNDGAAPRGPVLDDEQFRRLAEYGEVEHAEVGRDLFTSGDDSYDFFLLQSATVDIVRDATAIEPERLIYHGGPGDFLGELNLLTGQHVYLTARVVSAGTVVRIGASMLRRALAEQVDIADILIEAFRERREVIRAAAGNALELVGRPDAAQTLELRTYVTQLLLPHTWFDAASHSGRSLMRLAGLGEDDLPAAMVNSSVLPRATPRTVAEALGLTYRADGRPVDLVVVGAGPAGLAAAVYGASEGLATVLLDRTGLGGQAAKSARIENYLGFPHGISGENLTRLAMIQALKFGVRIHSPCAVAGLDLSDDQRPAVLLEDGTRIQCRAVIAATGAHYRRLDIPQWTTFEKSGCIRYAATELDVRGYENQPVTVVGGANSAGQAALSLAARGATVDLIIRGTDLGVRMSSYLTDRIQAHTRIQVHTSSTVRELAGDDTLTSIVAERSGGRQHRLDSRALFCFIGADPVSDWLAGVAKDNDRFILTDSRLPARSSGTPLPFQTSAPRVFAAGDLRSGSTKRVATAVGDGASAVSSVHAALATD</sequence>
<dbReference type="Pfam" id="PF07992">
    <property type="entry name" value="Pyr_redox_2"/>
    <property type="match status" value="1"/>
</dbReference>
<evidence type="ECO:0000313" key="6">
    <source>
        <dbReference type="Proteomes" id="UP000482960"/>
    </source>
</evidence>
<keyword evidence="1" id="KW-0285">Flavoprotein</keyword>
<dbReference type="Gene3D" id="2.60.120.10">
    <property type="entry name" value="Jelly Rolls"/>
    <property type="match status" value="1"/>
</dbReference>
<dbReference type="PRINTS" id="PR00469">
    <property type="entry name" value="PNDRDTASEII"/>
</dbReference>
<comment type="caution">
    <text evidence="5">The sequence shown here is derived from an EMBL/GenBank/DDBJ whole genome shotgun (WGS) entry which is preliminary data.</text>
</comment>
<evidence type="ECO:0000259" key="4">
    <source>
        <dbReference type="PROSITE" id="PS50042"/>
    </source>
</evidence>
<feature type="domain" description="Cyclic nucleotide-binding" evidence="4">
    <location>
        <begin position="12"/>
        <end position="129"/>
    </location>
</feature>
<organism evidence="5 6">
    <name type="scientific">Phytohabitans rumicis</name>
    <dbReference type="NCBI Taxonomy" id="1076125"/>
    <lineage>
        <taxon>Bacteria</taxon>
        <taxon>Bacillati</taxon>
        <taxon>Actinomycetota</taxon>
        <taxon>Actinomycetes</taxon>
        <taxon>Micromonosporales</taxon>
        <taxon>Micromonosporaceae</taxon>
    </lineage>
</organism>
<evidence type="ECO:0000313" key="5">
    <source>
        <dbReference type="EMBL" id="GFJ88551.1"/>
    </source>
</evidence>
<dbReference type="EMBL" id="BLPG01000001">
    <property type="protein sequence ID" value="GFJ88551.1"/>
    <property type="molecule type" value="Genomic_DNA"/>
</dbReference>
<dbReference type="InterPro" id="IPR050097">
    <property type="entry name" value="Ferredoxin-NADP_redctase_2"/>
</dbReference>